<comment type="caution">
    <text evidence="3">The sequence shown here is derived from an EMBL/GenBank/DDBJ whole genome shotgun (WGS) entry which is preliminary data.</text>
</comment>
<feature type="chain" id="PRO_5012191067" description="Mucin TcMUCII" evidence="2">
    <location>
        <begin position="23"/>
        <end position="288"/>
    </location>
</feature>
<dbReference type="VEuPathDB" id="TriTrypDB:TM35_000151760"/>
<dbReference type="EMBL" id="NBCO01000015">
    <property type="protein sequence ID" value="ORC88745.1"/>
    <property type="molecule type" value="Genomic_DNA"/>
</dbReference>
<accession>A0A1X0NVM6</accession>
<name>A0A1X0NVM6_9TRYP</name>
<evidence type="ECO:0000313" key="4">
    <source>
        <dbReference type="Proteomes" id="UP000192257"/>
    </source>
</evidence>
<dbReference type="AlphaFoldDB" id="A0A1X0NVM6"/>
<dbReference type="GeneID" id="39985608"/>
<feature type="compositionally biased region" description="Polar residues" evidence="1">
    <location>
        <begin position="182"/>
        <end position="214"/>
    </location>
</feature>
<proteinExistence type="predicted"/>
<feature type="compositionally biased region" description="Polar residues" evidence="1">
    <location>
        <begin position="135"/>
        <end position="153"/>
    </location>
</feature>
<organism evidence="3 4">
    <name type="scientific">Trypanosoma theileri</name>
    <dbReference type="NCBI Taxonomy" id="67003"/>
    <lineage>
        <taxon>Eukaryota</taxon>
        <taxon>Discoba</taxon>
        <taxon>Euglenozoa</taxon>
        <taxon>Kinetoplastea</taxon>
        <taxon>Metakinetoplastina</taxon>
        <taxon>Trypanosomatida</taxon>
        <taxon>Trypanosomatidae</taxon>
        <taxon>Trypanosoma</taxon>
    </lineage>
</organism>
<evidence type="ECO:0000256" key="1">
    <source>
        <dbReference type="SAM" id="MobiDB-lite"/>
    </source>
</evidence>
<feature type="compositionally biased region" description="Low complexity" evidence="1">
    <location>
        <begin position="215"/>
        <end position="237"/>
    </location>
</feature>
<keyword evidence="4" id="KW-1185">Reference proteome</keyword>
<feature type="compositionally biased region" description="Basic and acidic residues" evidence="1">
    <location>
        <begin position="78"/>
        <end position="94"/>
    </location>
</feature>
<evidence type="ECO:0000256" key="2">
    <source>
        <dbReference type="SAM" id="SignalP"/>
    </source>
</evidence>
<feature type="signal peptide" evidence="2">
    <location>
        <begin position="1"/>
        <end position="22"/>
    </location>
</feature>
<feature type="compositionally biased region" description="Polar residues" evidence="1">
    <location>
        <begin position="46"/>
        <end position="59"/>
    </location>
</feature>
<evidence type="ECO:0008006" key="5">
    <source>
        <dbReference type="Google" id="ProtNLM"/>
    </source>
</evidence>
<gene>
    <name evidence="3" type="ORF">TM35_000151760</name>
</gene>
<sequence length="288" mass="29839">MMRRVMCVLAVVLYCACSSTMASEVGTALGGLAPTFMDWGAPVTFASPSGRTEQSTGTRRNNDDVTHSHGSGVVNEGLADRRTEVNAEEMRPEGAPRTQVPGKDGGLSKPQDSSDHSHGSEAGEVEHGASVVQGEVSSPVQSEVSTLPSTGTAGTHKKEQEVKQTQSQNNGTDPATHGTEEAPSNTSDNTTPADPNPNQQSPEATGATAASNSQETTSTTPAITENTTTEAPTTTPSRVPVPNAEISNNIASTVQKNKPIVDSSISPVLMRTAAPLLIVAVLFSATVY</sequence>
<dbReference type="RefSeq" id="XP_028882811.1">
    <property type="nucleotide sequence ID" value="XM_029025828.1"/>
</dbReference>
<feature type="compositionally biased region" description="Polar residues" evidence="1">
    <location>
        <begin position="163"/>
        <end position="173"/>
    </location>
</feature>
<keyword evidence="2" id="KW-0732">Signal</keyword>
<reference evidence="3 4" key="1">
    <citation type="submission" date="2017-03" db="EMBL/GenBank/DDBJ databases">
        <title>An alternative strategy for trypanosome survival in the mammalian bloodstream revealed through genome and transcriptome analysis of the ubiquitous bovine parasite Trypanosoma (Megatrypanum) theileri.</title>
        <authorList>
            <person name="Kelly S."/>
            <person name="Ivens A."/>
            <person name="Mott A."/>
            <person name="O'Neill E."/>
            <person name="Emms D."/>
            <person name="Macleod O."/>
            <person name="Voorheis P."/>
            <person name="Matthews J."/>
            <person name="Matthews K."/>
            <person name="Carrington M."/>
        </authorList>
    </citation>
    <scope>NUCLEOTIDE SEQUENCE [LARGE SCALE GENOMIC DNA]</scope>
    <source>
        <strain evidence="3">Edinburgh</strain>
    </source>
</reference>
<protein>
    <recommendedName>
        <fullName evidence="5">Mucin TcMUCII</fullName>
    </recommendedName>
</protein>
<dbReference type="Proteomes" id="UP000192257">
    <property type="component" value="Unassembled WGS sequence"/>
</dbReference>
<feature type="region of interest" description="Disordered" evidence="1">
    <location>
        <begin position="44"/>
        <end position="243"/>
    </location>
</feature>
<feature type="compositionally biased region" description="Basic and acidic residues" evidence="1">
    <location>
        <begin position="112"/>
        <end position="127"/>
    </location>
</feature>
<evidence type="ECO:0000313" key="3">
    <source>
        <dbReference type="EMBL" id="ORC88745.1"/>
    </source>
</evidence>